<feature type="region of interest" description="Disordered" evidence="1">
    <location>
        <begin position="394"/>
        <end position="417"/>
    </location>
</feature>
<name>A0A1N6MAA5_9VIBR</name>
<evidence type="ECO:0000256" key="1">
    <source>
        <dbReference type="SAM" id="MobiDB-lite"/>
    </source>
</evidence>
<gene>
    <name evidence="3" type="primary">tnsC_1</name>
    <name evidence="3" type="ORF">VSP9026_04141</name>
</gene>
<dbReference type="Proteomes" id="UP000184774">
    <property type="component" value="Unassembled WGS sequence"/>
</dbReference>
<accession>A0A1N6MAA5</accession>
<dbReference type="Pfam" id="PF13401">
    <property type="entry name" value="AAA_22"/>
    <property type="match status" value="1"/>
</dbReference>
<dbReference type="SMART" id="SM00382">
    <property type="entry name" value="AAA"/>
    <property type="match status" value="1"/>
</dbReference>
<reference evidence="3 4" key="1">
    <citation type="submission" date="2016-12" db="EMBL/GenBank/DDBJ databases">
        <authorList>
            <person name="Song W.-J."/>
            <person name="Kurnit D.M."/>
        </authorList>
    </citation>
    <scope>NUCLEOTIDE SEQUENCE [LARGE SCALE GENOMIC DNA]</scope>
    <source>
        <strain evidence="3 4">CECT 9026</strain>
    </source>
</reference>
<evidence type="ECO:0000259" key="2">
    <source>
        <dbReference type="SMART" id="SM00382"/>
    </source>
</evidence>
<organism evidence="3 4">
    <name type="scientific">Vibrio spartinae</name>
    <dbReference type="NCBI Taxonomy" id="1918945"/>
    <lineage>
        <taxon>Bacteria</taxon>
        <taxon>Pseudomonadati</taxon>
        <taxon>Pseudomonadota</taxon>
        <taxon>Gammaproteobacteria</taxon>
        <taxon>Vibrionales</taxon>
        <taxon>Vibrionaceae</taxon>
        <taxon>Vibrio</taxon>
    </lineage>
</organism>
<dbReference type="OrthoDB" id="5593847at2"/>
<feature type="domain" description="AAA+ ATPase" evidence="2">
    <location>
        <begin position="124"/>
        <end position="284"/>
    </location>
</feature>
<dbReference type="InterPro" id="IPR049945">
    <property type="entry name" value="AAA_22"/>
</dbReference>
<dbReference type="SUPFAM" id="SSF52540">
    <property type="entry name" value="P-loop containing nucleoside triphosphate hydrolases"/>
    <property type="match status" value="1"/>
</dbReference>
<evidence type="ECO:0000313" key="3">
    <source>
        <dbReference type="EMBL" id="SIO96354.1"/>
    </source>
</evidence>
<dbReference type="RefSeq" id="WP_074374800.1">
    <property type="nucleotide sequence ID" value="NZ_AP024907.1"/>
</dbReference>
<evidence type="ECO:0000313" key="4">
    <source>
        <dbReference type="Proteomes" id="UP000184774"/>
    </source>
</evidence>
<dbReference type="EMBL" id="FSSB01000029">
    <property type="protein sequence ID" value="SIO96354.1"/>
    <property type="molecule type" value="Genomic_DNA"/>
</dbReference>
<proteinExistence type="predicted"/>
<dbReference type="InterPro" id="IPR003593">
    <property type="entry name" value="AAA+_ATPase"/>
</dbReference>
<dbReference type="InterPro" id="IPR027417">
    <property type="entry name" value="P-loop_NTPase"/>
</dbReference>
<dbReference type="GO" id="GO:0016887">
    <property type="term" value="F:ATP hydrolysis activity"/>
    <property type="evidence" value="ECO:0007669"/>
    <property type="project" value="InterPro"/>
</dbReference>
<protein>
    <submittedName>
        <fullName evidence="3">Transposon Tn7 transposition protein TnsC</fullName>
    </submittedName>
</protein>
<dbReference type="AlphaFoldDB" id="A0A1N6MAA5"/>
<sequence>MRNRIQAVYREAILPEHQGNPLIEALPPKVKDEILIDAFTYYPDLDEHIRMHQDPLVREEYLSRLKTLRQPLSDYIRCFRLIERAIKDGYSSKNPLSPSTVQYVHYLMDDRPQTQPYSGFFEPKADTITLIGESGTGKTSMLEQVLNYFPSVIEHTQYRGQSLEVSQQVVWIKVDCPDKSSVRDLCEEILLRLDLATGVEQTKPAGTIGSLMRQIEQRIKINYLGILVIDEMQRLELKRTRGENNLLNFLHSLVNKLGIPLLFCANPPFDETLSKKLKAARRAESGGYWKMHPLRRNSKDWEAFICELWDLQWTNTKTPLTKELMSKMYELSLGNLDMCCRIYREAQRAVIGSGDECINATVLENAYYYACALSNETAEVNDLRDQLGIHLPRRNKSVATKDEDNTKPKTTPKQKPAILGDITRAQHPEFEMLIRDVLGMVNLPIKSADLFQQLSESEETYNSTNLPGILYENPLEDLQ</sequence>
<dbReference type="Gene3D" id="3.40.50.300">
    <property type="entry name" value="P-loop containing nucleotide triphosphate hydrolases"/>
    <property type="match status" value="1"/>
</dbReference>